<dbReference type="OrthoDB" id="30740at10239"/>
<dbReference type="PROSITE" id="PS50206">
    <property type="entry name" value="RHODANESE_3"/>
    <property type="match status" value="1"/>
</dbReference>
<evidence type="ECO:0000259" key="1">
    <source>
        <dbReference type="PROSITE" id="PS50206"/>
    </source>
</evidence>
<dbReference type="RefSeq" id="YP_009275485.1">
    <property type="nucleotide sequence ID" value="NC_030928.1"/>
</dbReference>
<organism evidence="2 3">
    <name type="scientific">Xanthomonas phage f20-Xaj</name>
    <dbReference type="NCBI Taxonomy" id="1784979"/>
    <lineage>
        <taxon>Viruses</taxon>
        <taxon>Duplodnaviria</taxon>
        <taxon>Heunggongvirae</taxon>
        <taxon>Uroviricota</taxon>
        <taxon>Caudoviricetes</taxon>
        <taxon>Autographivirales</taxon>
        <taxon>Autonotataviridae</taxon>
        <taxon>Gujervirinae</taxon>
        <taxon>Pradovirus</taxon>
        <taxon>Pradovirus f20</taxon>
    </lineage>
</organism>
<evidence type="ECO:0000313" key="3">
    <source>
        <dbReference type="Proteomes" id="UP000223835"/>
    </source>
</evidence>
<keyword evidence="3" id="KW-1185">Reference proteome</keyword>
<evidence type="ECO:0000313" key="2">
    <source>
        <dbReference type="EMBL" id="AMM44657.1"/>
    </source>
</evidence>
<dbReference type="KEGG" id="vg:40066171"/>
<dbReference type="GeneID" id="40066171"/>
<dbReference type="EMBL" id="KU595432">
    <property type="protein sequence ID" value="AMM44657.1"/>
    <property type="molecule type" value="Genomic_DNA"/>
</dbReference>
<proteinExistence type="predicted"/>
<reference evidence="2 3" key="1">
    <citation type="journal article" date="2016" name="Genome Announc.">
        <title>Complete Genome Sequences of Lytic Bacteriophages of Xanthomonas arboricola pv. juglandis.</title>
        <authorList>
            <person name="Retamales J."/>
            <person name="Vasquez I."/>
            <person name="Santos L."/>
            <person name="Segovia C."/>
            <person name="Ayala M."/>
            <person name="Alvarado R."/>
            <person name="Nunez P."/>
            <person name="Santander J."/>
        </authorList>
    </citation>
    <scope>NUCLEOTIDE SEQUENCE [LARGE SCALE GENOMIC DNA]</scope>
</reference>
<protein>
    <recommendedName>
        <fullName evidence="1">Rhodanese domain-containing protein</fullName>
    </recommendedName>
</protein>
<sequence length="153" mass="17071">MIHDNSAIHDARLSEIAAMLKEQGFKNVGIFKSGSAYYGRENPPDYDIVVRLLNCNLSNWIGLMKDLGWSDCAEDAGCIPIGGDGRTPGYGQVWCSVRKDDVNIIATTEDVWFYREQAATELVRKFASEEGEPLPKEEVIELFRLVRDGKEAG</sequence>
<dbReference type="InterPro" id="IPR001763">
    <property type="entry name" value="Rhodanese-like_dom"/>
</dbReference>
<feature type="domain" description="Rhodanese" evidence="1">
    <location>
        <begin position="12"/>
        <end position="47"/>
    </location>
</feature>
<name>A0A127AVN1_9CAUD</name>
<accession>A0A127AVN1</accession>
<dbReference type="Proteomes" id="UP000223835">
    <property type="component" value="Segment"/>
</dbReference>